<accession>A0ABR2DX01</accession>
<comment type="caution">
    <text evidence="2">The sequence shown here is derived from an EMBL/GenBank/DDBJ whole genome shotgun (WGS) entry which is preliminary data.</text>
</comment>
<protein>
    <submittedName>
        <fullName evidence="2">Uncharacterized protein</fullName>
    </submittedName>
</protein>
<evidence type="ECO:0000313" key="2">
    <source>
        <dbReference type="EMBL" id="KAK8548378.1"/>
    </source>
</evidence>
<feature type="region of interest" description="Disordered" evidence="1">
    <location>
        <begin position="108"/>
        <end position="132"/>
    </location>
</feature>
<evidence type="ECO:0000313" key="3">
    <source>
        <dbReference type="Proteomes" id="UP001472677"/>
    </source>
</evidence>
<feature type="region of interest" description="Disordered" evidence="1">
    <location>
        <begin position="27"/>
        <end position="79"/>
    </location>
</feature>
<gene>
    <name evidence="2" type="ORF">V6N12_061292</name>
</gene>
<name>A0ABR2DX01_9ROSI</name>
<keyword evidence="3" id="KW-1185">Reference proteome</keyword>
<sequence length="192" mass="20659">MYISRHVTFNEHIFPCATSSCTHDQFKQVPSSTSVPSFPSHLASGTSSLPATIEESATTSPILPTDAETCTPSNLRSATPINASHTEAHTDVTFPEVHSDTVLPATHTDTIFPEDNTDATTPADNADHVDPVTSMDPPTVFAEPPATTMPCNLDVSHASSHTTLNQHAMITHIKAGRLWLSSMRYKLMAHGI</sequence>
<reference evidence="2 3" key="1">
    <citation type="journal article" date="2024" name="G3 (Bethesda)">
        <title>Genome assembly of Hibiscus sabdariffa L. provides insights into metabolisms of medicinal natural products.</title>
        <authorList>
            <person name="Kim T."/>
        </authorList>
    </citation>
    <scope>NUCLEOTIDE SEQUENCE [LARGE SCALE GENOMIC DNA]</scope>
    <source>
        <strain evidence="2">TK-2024</strain>
        <tissue evidence="2">Old leaves</tissue>
    </source>
</reference>
<feature type="compositionally biased region" description="Low complexity" evidence="1">
    <location>
        <begin position="29"/>
        <end position="40"/>
    </location>
</feature>
<organism evidence="2 3">
    <name type="scientific">Hibiscus sabdariffa</name>
    <name type="common">roselle</name>
    <dbReference type="NCBI Taxonomy" id="183260"/>
    <lineage>
        <taxon>Eukaryota</taxon>
        <taxon>Viridiplantae</taxon>
        <taxon>Streptophyta</taxon>
        <taxon>Embryophyta</taxon>
        <taxon>Tracheophyta</taxon>
        <taxon>Spermatophyta</taxon>
        <taxon>Magnoliopsida</taxon>
        <taxon>eudicotyledons</taxon>
        <taxon>Gunneridae</taxon>
        <taxon>Pentapetalae</taxon>
        <taxon>rosids</taxon>
        <taxon>malvids</taxon>
        <taxon>Malvales</taxon>
        <taxon>Malvaceae</taxon>
        <taxon>Malvoideae</taxon>
        <taxon>Hibiscus</taxon>
    </lineage>
</organism>
<evidence type="ECO:0000256" key="1">
    <source>
        <dbReference type="SAM" id="MobiDB-lite"/>
    </source>
</evidence>
<feature type="compositionally biased region" description="Polar residues" evidence="1">
    <location>
        <begin position="43"/>
        <end position="79"/>
    </location>
</feature>
<proteinExistence type="predicted"/>
<dbReference type="Proteomes" id="UP001472677">
    <property type="component" value="Unassembled WGS sequence"/>
</dbReference>
<dbReference type="EMBL" id="JBBPBM010000021">
    <property type="protein sequence ID" value="KAK8548378.1"/>
    <property type="molecule type" value="Genomic_DNA"/>
</dbReference>